<evidence type="ECO:0000313" key="1">
    <source>
        <dbReference type="EMBL" id="GAV88335.1"/>
    </source>
</evidence>
<keyword evidence="2" id="KW-1185">Reference proteome</keyword>
<feature type="non-terminal residue" evidence="1">
    <location>
        <position position="1"/>
    </location>
</feature>
<dbReference type="Proteomes" id="UP000187406">
    <property type="component" value="Unassembled WGS sequence"/>
</dbReference>
<dbReference type="AlphaFoldDB" id="A0A1Q3D7C3"/>
<organism evidence="1 2">
    <name type="scientific">Cephalotus follicularis</name>
    <name type="common">Albany pitcher plant</name>
    <dbReference type="NCBI Taxonomy" id="3775"/>
    <lineage>
        <taxon>Eukaryota</taxon>
        <taxon>Viridiplantae</taxon>
        <taxon>Streptophyta</taxon>
        <taxon>Embryophyta</taxon>
        <taxon>Tracheophyta</taxon>
        <taxon>Spermatophyta</taxon>
        <taxon>Magnoliopsida</taxon>
        <taxon>eudicotyledons</taxon>
        <taxon>Gunneridae</taxon>
        <taxon>Pentapetalae</taxon>
        <taxon>rosids</taxon>
        <taxon>fabids</taxon>
        <taxon>Oxalidales</taxon>
        <taxon>Cephalotaceae</taxon>
        <taxon>Cephalotus</taxon>
    </lineage>
</organism>
<gene>
    <name evidence="1" type="ORF">CFOL_v3_31758</name>
</gene>
<evidence type="ECO:0000313" key="2">
    <source>
        <dbReference type="Proteomes" id="UP000187406"/>
    </source>
</evidence>
<reference evidence="2" key="1">
    <citation type="submission" date="2016-04" db="EMBL/GenBank/DDBJ databases">
        <title>Cephalotus genome sequencing.</title>
        <authorList>
            <person name="Fukushima K."/>
            <person name="Hasebe M."/>
            <person name="Fang X."/>
        </authorList>
    </citation>
    <scope>NUCLEOTIDE SEQUENCE [LARGE SCALE GENOMIC DNA]</scope>
    <source>
        <strain evidence="2">cv. St1</strain>
    </source>
</reference>
<dbReference type="EMBL" id="BDDD01004793">
    <property type="protein sequence ID" value="GAV88335.1"/>
    <property type="molecule type" value="Genomic_DNA"/>
</dbReference>
<accession>A0A1Q3D7C3</accession>
<protein>
    <submittedName>
        <fullName evidence="1">Uncharacterized protein</fullName>
    </submittedName>
</protein>
<comment type="caution">
    <text evidence="1">The sequence shown here is derived from an EMBL/GenBank/DDBJ whole genome shotgun (WGS) entry which is preliminary data.</text>
</comment>
<sequence length="37" mass="4286">AYTLIFLLKAKLPWQGYMDKWSNNLYIASICYGITVS</sequence>
<name>A0A1Q3D7C3_CEPFO</name>
<proteinExistence type="predicted"/>
<dbReference type="InParanoid" id="A0A1Q3D7C3"/>